<dbReference type="EMBL" id="CACVKT020000542">
    <property type="protein sequence ID" value="CAC5360008.1"/>
    <property type="molecule type" value="Genomic_DNA"/>
</dbReference>
<dbReference type="Proteomes" id="UP000507470">
    <property type="component" value="Unassembled WGS sequence"/>
</dbReference>
<dbReference type="Gene3D" id="3.30.70.1820">
    <property type="entry name" value="L1 transposable element, RRM domain"/>
    <property type="match status" value="1"/>
</dbReference>
<reference evidence="1 2" key="1">
    <citation type="submission" date="2020-06" db="EMBL/GenBank/DDBJ databases">
        <authorList>
            <person name="Li R."/>
            <person name="Bekaert M."/>
        </authorList>
    </citation>
    <scope>NUCLEOTIDE SEQUENCE [LARGE SCALE GENOMIC DNA]</scope>
    <source>
        <strain evidence="2">wild</strain>
    </source>
</reference>
<accession>A0A6J8A457</accession>
<sequence length="160" mass="18891">MKKENNKLKDELIDIQMKSMQNNLIFYYIKETKEEICSEIIGRFCENNMKLDGAATKVVISDAHRLGKKGEKTRQILVKFSTFESRDLVKKNAKNLKGSEFGVSEQLPKEIQIRRKEKLPILKELREQERKAYFVKDRIFVGQVVKNINHRTFPENFLRL</sequence>
<proteinExistence type="predicted"/>
<dbReference type="AlphaFoldDB" id="A0A6J8A457"/>
<organism evidence="1 2">
    <name type="scientific">Mytilus coruscus</name>
    <name type="common">Sea mussel</name>
    <dbReference type="NCBI Taxonomy" id="42192"/>
    <lineage>
        <taxon>Eukaryota</taxon>
        <taxon>Metazoa</taxon>
        <taxon>Spiralia</taxon>
        <taxon>Lophotrochozoa</taxon>
        <taxon>Mollusca</taxon>
        <taxon>Bivalvia</taxon>
        <taxon>Autobranchia</taxon>
        <taxon>Pteriomorphia</taxon>
        <taxon>Mytilida</taxon>
        <taxon>Mytiloidea</taxon>
        <taxon>Mytilidae</taxon>
        <taxon>Mytilinae</taxon>
        <taxon>Mytilus</taxon>
    </lineage>
</organism>
<name>A0A6J8A457_MYTCO</name>
<protein>
    <submittedName>
        <fullName evidence="1">Uncharacterized protein</fullName>
    </submittedName>
</protein>
<keyword evidence="2" id="KW-1185">Reference proteome</keyword>
<evidence type="ECO:0000313" key="1">
    <source>
        <dbReference type="EMBL" id="CAC5360008.1"/>
    </source>
</evidence>
<evidence type="ECO:0000313" key="2">
    <source>
        <dbReference type="Proteomes" id="UP000507470"/>
    </source>
</evidence>
<gene>
    <name evidence="1" type="ORF">MCOR_2643</name>
</gene>
<dbReference type="OrthoDB" id="10067362at2759"/>